<dbReference type="PROSITE" id="PS50181">
    <property type="entry name" value="FBOX"/>
    <property type="match status" value="1"/>
</dbReference>
<gene>
    <name evidence="2" type="ORF">G6F64_008394</name>
</gene>
<keyword evidence="3" id="KW-1185">Reference proteome</keyword>
<feature type="domain" description="F-box" evidence="1">
    <location>
        <begin position="8"/>
        <end position="53"/>
    </location>
</feature>
<dbReference type="OrthoDB" id="2268867at2759"/>
<protein>
    <recommendedName>
        <fullName evidence="1">F-box domain-containing protein</fullName>
    </recommendedName>
</protein>
<sequence>MTSLIRMQRNLLHLPFDLLLKTSEYLSFSDLWYLSNCSQHCRKLGHQLIWHKYHIELSKPQLNGFYHLIYGALAYVSQHGYHENNIDSAILQSVSNRLAVEIYDRSPLKNWEPCLDFLLDKTLRIIVDHIFLDMQFDIIPRNTSSKEFQPTKMGGLITLFINTLYSTLIALFETEPTSQIHHRLLLNHINRHLYNISTKYHQHCYRRLFISSTSTNKNTLLAIRQHSALLRLNFRILVRFIGTLVQTELLSVTDLDELTRQRIKHFFLKDDPQEQHPKRRKLKVNCQSSTGRQLQLEEMDLQMEIYLDLTRAVLLLQQRAPLNSRLSNVSSMLHDTVSNLISSQKSSDHSFSGNPTSV</sequence>
<dbReference type="Proteomes" id="UP000716291">
    <property type="component" value="Unassembled WGS sequence"/>
</dbReference>
<dbReference type="EMBL" id="JAANQT010001372">
    <property type="protein sequence ID" value="KAG1305418.1"/>
    <property type="molecule type" value="Genomic_DNA"/>
</dbReference>
<evidence type="ECO:0000259" key="1">
    <source>
        <dbReference type="PROSITE" id="PS50181"/>
    </source>
</evidence>
<accession>A0A9P6X5I3</accession>
<dbReference type="AlphaFoldDB" id="A0A9P6X5I3"/>
<organism evidence="2 3">
    <name type="scientific">Rhizopus oryzae</name>
    <name type="common">Mucormycosis agent</name>
    <name type="synonym">Rhizopus arrhizus var. delemar</name>
    <dbReference type="NCBI Taxonomy" id="64495"/>
    <lineage>
        <taxon>Eukaryota</taxon>
        <taxon>Fungi</taxon>
        <taxon>Fungi incertae sedis</taxon>
        <taxon>Mucoromycota</taxon>
        <taxon>Mucoromycotina</taxon>
        <taxon>Mucoromycetes</taxon>
        <taxon>Mucorales</taxon>
        <taxon>Mucorineae</taxon>
        <taxon>Rhizopodaceae</taxon>
        <taxon>Rhizopus</taxon>
    </lineage>
</organism>
<name>A0A9P6X5I3_RHIOR</name>
<reference evidence="2" key="1">
    <citation type="journal article" date="2020" name="Microb. Genom.">
        <title>Genetic diversity of clinical and environmental Mucorales isolates obtained from an investigation of mucormycosis cases among solid organ transplant recipients.</title>
        <authorList>
            <person name="Nguyen M.H."/>
            <person name="Kaul D."/>
            <person name="Muto C."/>
            <person name="Cheng S.J."/>
            <person name="Richter R.A."/>
            <person name="Bruno V.M."/>
            <person name="Liu G."/>
            <person name="Beyhan S."/>
            <person name="Sundermann A.J."/>
            <person name="Mounaud S."/>
            <person name="Pasculle A.W."/>
            <person name="Nierman W.C."/>
            <person name="Driscoll E."/>
            <person name="Cumbie R."/>
            <person name="Clancy C.J."/>
            <person name="Dupont C.L."/>
        </authorList>
    </citation>
    <scope>NUCLEOTIDE SEQUENCE</scope>
    <source>
        <strain evidence="2">GL11</strain>
    </source>
</reference>
<comment type="caution">
    <text evidence="2">The sequence shown here is derived from an EMBL/GenBank/DDBJ whole genome shotgun (WGS) entry which is preliminary data.</text>
</comment>
<dbReference type="InterPro" id="IPR001810">
    <property type="entry name" value="F-box_dom"/>
</dbReference>
<evidence type="ECO:0000313" key="3">
    <source>
        <dbReference type="Proteomes" id="UP000716291"/>
    </source>
</evidence>
<evidence type="ECO:0000313" key="2">
    <source>
        <dbReference type="EMBL" id="KAG1305418.1"/>
    </source>
</evidence>
<proteinExistence type="predicted"/>